<feature type="region of interest" description="Disordered" evidence="1">
    <location>
        <begin position="137"/>
        <end position="169"/>
    </location>
</feature>
<evidence type="ECO:0000313" key="4">
    <source>
        <dbReference type="Proteomes" id="UP000730482"/>
    </source>
</evidence>
<dbReference type="Proteomes" id="UP000730482">
    <property type="component" value="Unassembled WGS sequence"/>
</dbReference>
<accession>A0ABS5KJ65</accession>
<keyword evidence="2" id="KW-1133">Transmembrane helix</keyword>
<keyword evidence="2" id="KW-0472">Membrane</keyword>
<gene>
    <name evidence="3" type="ORF">KGQ19_03700</name>
</gene>
<name>A0ABS5KJ65_9ACTN</name>
<proteinExistence type="predicted"/>
<sequence length="219" mass="22619">MSPKRIARALVLAGIGIVILAAGILSFSALRRLGISAGWNPGLAALLPVSMDVYALISTVSWLVLAEGQADRKRSGINASVAVSLSVVGNGIEHLNAFHVLTVGWPVVVAVSAIPPVVMALSVHLAVRFLAETAQPETATETVTQASNSADTSNITGSPEKAAAESWNTLPEPVKLNRVKAATERLKAEGKPVTGATLAGVLGTTDRTGRNYLAKLNAA</sequence>
<dbReference type="EMBL" id="JAAFYZ010000008">
    <property type="protein sequence ID" value="MBS2545965.1"/>
    <property type="molecule type" value="Genomic_DNA"/>
</dbReference>
<dbReference type="Pfam" id="PF10935">
    <property type="entry name" value="DUF2637"/>
    <property type="match status" value="1"/>
</dbReference>
<feature type="transmembrane region" description="Helical" evidence="2">
    <location>
        <begin position="103"/>
        <end position="127"/>
    </location>
</feature>
<organism evidence="3 4">
    <name type="scientific">Catenulispora pinistramenti</name>
    <dbReference type="NCBI Taxonomy" id="2705254"/>
    <lineage>
        <taxon>Bacteria</taxon>
        <taxon>Bacillati</taxon>
        <taxon>Actinomycetota</taxon>
        <taxon>Actinomycetes</taxon>
        <taxon>Catenulisporales</taxon>
        <taxon>Catenulisporaceae</taxon>
        <taxon>Catenulispora</taxon>
    </lineage>
</organism>
<feature type="compositionally biased region" description="Low complexity" evidence="1">
    <location>
        <begin position="137"/>
        <end position="146"/>
    </location>
</feature>
<reference evidence="3 4" key="1">
    <citation type="submission" date="2020-02" db="EMBL/GenBank/DDBJ databases">
        <title>Acidophilic actinobacteria isolated from forest soil.</title>
        <authorList>
            <person name="Golinska P."/>
        </authorList>
    </citation>
    <scope>NUCLEOTIDE SEQUENCE [LARGE SCALE GENOMIC DNA]</scope>
    <source>
        <strain evidence="3 4">NL8</strain>
    </source>
</reference>
<keyword evidence="4" id="KW-1185">Reference proteome</keyword>
<dbReference type="RefSeq" id="WP_212007622.1">
    <property type="nucleotide sequence ID" value="NZ_JAAFYZ010000008.1"/>
</dbReference>
<feature type="compositionally biased region" description="Polar residues" evidence="1">
    <location>
        <begin position="147"/>
        <end position="157"/>
    </location>
</feature>
<dbReference type="InterPro" id="IPR021235">
    <property type="entry name" value="DUF2637"/>
</dbReference>
<comment type="caution">
    <text evidence="3">The sequence shown here is derived from an EMBL/GenBank/DDBJ whole genome shotgun (WGS) entry which is preliminary data.</text>
</comment>
<evidence type="ECO:0000256" key="2">
    <source>
        <dbReference type="SAM" id="Phobius"/>
    </source>
</evidence>
<protein>
    <submittedName>
        <fullName evidence="3">DUF2637 domain-containing protein</fullName>
    </submittedName>
</protein>
<evidence type="ECO:0000313" key="3">
    <source>
        <dbReference type="EMBL" id="MBS2545965.1"/>
    </source>
</evidence>
<keyword evidence="2" id="KW-0812">Transmembrane</keyword>
<evidence type="ECO:0000256" key="1">
    <source>
        <dbReference type="SAM" id="MobiDB-lite"/>
    </source>
</evidence>
<feature type="transmembrane region" description="Helical" evidence="2">
    <location>
        <begin position="9"/>
        <end position="30"/>
    </location>
</feature>
<feature type="transmembrane region" description="Helical" evidence="2">
    <location>
        <begin position="42"/>
        <end position="65"/>
    </location>
</feature>